<dbReference type="InterPro" id="IPR039657">
    <property type="entry name" value="Dimethylallyltransferase"/>
</dbReference>
<dbReference type="PANTHER" id="PTHR11088:SF89">
    <property type="entry name" value="TRNA DIMETHYLALLYLTRANSFERASE"/>
    <property type="match status" value="1"/>
</dbReference>
<name>A0A8H7F6V5_AGABI</name>
<keyword evidence="4" id="KW-0067">ATP-binding</keyword>
<evidence type="ECO:0000256" key="3">
    <source>
        <dbReference type="ARBA" id="ARBA00022741"/>
    </source>
</evidence>
<evidence type="ECO:0000313" key="5">
    <source>
        <dbReference type="EMBL" id="KAF7778909.1"/>
    </source>
</evidence>
<accession>A0A8H7F6V5</accession>
<dbReference type="InterPro" id="IPR027417">
    <property type="entry name" value="P-loop_NTPase"/>
</dbReference>
<protein>
    <submittedName>
        <fullName evidence="5">Uncharacterized protein</fullName>
    </submittedName>
</protein>
<organism evidence="5 6">
    <name type="scientific">Agaricus bisporus var. burnettii</name>
    <dbReference type="NCBI Taxonomy" id="192524"/>
    <lineage>
        <taxon>Eukaryota</taxon>
        <taxon>Fungi</taxon>
        <taxon>Dikarya</taxon>
        <taxon>Basidiomycota</taxon>
        <taxon>Agaricomycotina</taxon>
        <taxon>Agaricomycetes</taxon>
        <taxon>Agaricomycetidae</taxon>
        <taxon>Agaricales</taxon>
        <taxon>Agaricineae</taxon>
        <taxon>Agaricaceae</taxon>
        <taxon>Agaricus</taxon>
    </lineage>
</organism>
<keyword evidence="2" id="KW-0808">Transferase</keyword>
<dbReference type="GO" id="GO:0052381">
    <property type="term" value="F:tRNA dimethylallyltransferase activity"/>
    <property type="evidence" value="ECO:0007669"/>
    <property type="project" value="InterPro"/>
</dbReference>
<dbReference type="PANTHER" id="PTHR11088">
    <property type="entry name" value="TRNA DIMETHYLALLYLTRANSFERASE"/>
    <property type="match status" value="1"/>
</dbReference>
<dbReference type="SUPFAM" id="SSF52540">
    <property type="entry name" value="P-loop containing nucleoside triphosphate hydrolases"/>
    <property type="match status" value="2"/>
</dbReference>
<dbReference type="GO" id="GO:0005524">
    <property type="term" value="F:ATP binding"/>
    <property type="evidence" value="ECO:0007669"/>
    <property type="project" value="UniProtKB-KW"/>
</dbReference>
<dbReference type="Proteomes" id="UP000629468">
    <property type="component" value="Unassembled WGS sequence"/>
</dbReference>
<dbReference type="GO" id="GO:0005739">
    <property type="term" value="C:mitochondrion"/>
    <property type="evidence" value="ECO:0007669"/>
    <property type="project" value="TreeGrafter"/>
</dbReference>
<dbReference type="InterPro" id="IPR018022">
    <property type="entry name" value="IPT"/>
</dbReference>
<sequence>MTLRPLIAICGTTGVGKSNIAVELALRIQQGGFKNGWRGAKIINADSMQVYEGLNVITNKIPQEERMGVEHLLMDFKKPGEQYVVGQWVHDAIGLINKIHEDGEVPIVVGGTSYWIQHLVFPDRLMNKPSTTYKLSQGTKELEGLVNDPELLQLFHSLPVSAPPAGENLDEAFKMHSLLAVLDPVTAARWHWRDTRKVLRSLEIIKETGRKASDIVAEQSSRTAFNKPRFRTLFFWLYAEPSVLEKRLYDRVDTMLALGLLDEIRSLRKIASESLENDPLADGKPDYDYSLGIYQAIGYKEFHDYLSRPESTQQDFSQAVDRMKLSTRQYAKRQISWIRNKLIPAISASAKEGSPLSLYLLDATELDKQWETNVREPAINITTTFLEGRSLPEAKSLSLRAREMLIVQEKDIRPANVLEVRRRVICPVCTVQPNRPVMIEQGAEWDIHQKTRSHKRLAAKLRREL</sequence>
<proteinExistence type="inferred from homology"/>
<dbReference type="Gene3D" id="1.10.20.140">
    <property type="match status" value="1"/>
</dbReference>
<evidence type="ECO:0000256" key="4">
    <source>
        <dbReference type="ARBA" id="ARBA00022840"/>
    </source>
</evidence>
<dbReference type="EMBL" id="JABXXO010000004">
    <property type="protein sequence ID" value="KAF7778909.1"/>
    <property type="molecule type" value="Genomic_DNA"/>
</dbReference>
<dbReference type="GO" id="GO:0006400">
    <property type="term" value="P:tRNA modification"/>
    <property type="evidence" value="ECO:0007669"/>
    <property type="project" value="TreeGrafter"/>
</dbReference>
<evidence type="ECO:0000256" key="1">
    <source>
        <dbReference type="ARBA" id="ARBA00005842"/>
    </source>
</evidence>
<comment type="similarity">
    <text evidence="1">Belongs to the IPP transferase family.</text>
</comment>
<dbReference type="Gene3D" id="3.40.50.300">
    <property type="entry name" value="P-loop containing nucleotide triphosphate hydrolases"/>
    <property type="match status" value="1"/>
</dbReference>
<dbReference type="HAMAP" id="MF_00185">
    <property type="entry name" value="IPP_trans"/>
    <property type="match status" value="1"/>
</dbReference>
<keyword evidence="3" id="KW-0547">Nucleotide-binding</keyword>
<gene>
    <name evidence="5" type="ORF">Agabi119p4_3254</name>
</gene>
<evidence type="ECO:0000313" key="6">
    <source>
        <dbReference type="Proteomes" id="UP000629468"/>
    </source>
</evidence>
<dbReference type="AlphaFoldDB" id="A0A8H7F6V5"/>
<evidence type="ECO:0000256" key="2">
    <source>
        <dbReference type="ARBA" id="ARBA00022679"/>
    </source>
</evidence>
<comment type="caution">
    <text evidence="5">The sequence shown here is derived from an EMBL/GenBank/DDBJ whole genome shotgun (WGS) entry which is preliminary data.</text>
</comment>
<dbReference type="Pfam" id="PF01715">
    <property type="entry name" value="IPPT"/>
    <property type="match status" value="1"/>
</dbReference>
<reference evidence="5 6" key="1">
    <citation type="journal article" name="Sci. Rep.">
        <title>Telomere-to-telomere assembled and centromere annotated genomes of the two main subspecies of the button mushroom Agaricus bisporus reveal especially polymorphic chromosome ends.</title>
        <authorList>
            <person name="Sonnenberg A.S.M."/>
            <person name="Sedaghat-Telgerd N."/>
            <person name="Lavrijssen B."/>
            <person name="Ohm R.A."/>
            <person name="Hendrickx P.M."/>
            <person name="Scholtmeijer K."/>
            <person name="Baars J.J.P."/>
            <person name="van Peer A."/>
        </authorList>
    </citation>
    <scope>NUCLEOTIDE SEQUENCE [LARGE SCALE GENOMIC DNA]</scope>
    <source>
        <strain evidence="5 6">H119_p4</strain>
    </source>
</reference>